<evidence type="ECO:0000256" key="1">
    <source>
        <dbReference type="ARBA" id="ARBA00007381"/>
    </source>
</evidence>
<evidence type="ECO:0000313" key="4">
    <source>
        <dbReference type="EMBL" id="KAK3588466.1"/>
    </source>
</evidence>
<evidence type="ECO:0008006" key="6">
    <source>
        <dbReference type="Google" id="ProtNLM"/>
    </source>
</evidence>
<dbReference type="Pfam" id="PF00012">
    <property type="entry name" value="HSP70"/>
    <property type="match status" value="1"/>
</dbReference>
<dbReference type="CDD" id="cd10229">
    <property type="entry name" value="ASKHA_NBD_HSP70_HSPA12"/>
    <property type="match status" value="1"/>
</dbReference>
<dbReference type="PANTHER" id="PTHR14187">
    <property type="entry name" value="ALPHA KINASE/ELONGATION FACTOR 2 KINASE"/>
    <property type="match status" value="1"/>
</dbReference>
<evidence type="ECO:0000313" key="5">
    <source>
        <dbReference type="Proteomes" id="UP001195483"/>
    </source>
</evidence>
<dbReference type="InterPro" id="IPR043129">
    <property type="entry name" value="ATPase_NBD"/>
</dbReference>
<accession>A0AAE0VSK2</accession>
<proteinExistence type="inferred from homology"/>
<reference evidence="4" key="3">
    <citation type="submission" date="2023-05" db="EMBL/GenBank/DDBJ databases">
        <authorList>
            <person name="Smith C.H."/>
        </authorList>
    </citation>
    <scope>NUCLEOTIDE SEQUENCE</scope>
    <source>
        <strain evidence="4">CHS0354</strain>
        <tissue evidence="4">Mantle</tissue>
    </source>
</reference>
<keyword evidence="5" id="KW-1185">Reference proteome</keyword>
<dbReference type="InterPro" id="IPR013126">
    <property type="entry name" value="Hsp_70_fam"/>
</dbReference>
<protein>
    <recommendedName>
        <fullName evidence="6">Heat shock 70 kDa protein 12A</fullName>
    </recommendedName>
</protein>
<dbReference type="GO" id="GO:0005524">
    <property type="term" value="F:ATP binding"/>
    <property type="evidence" value="ECO:0007669"/>
    <property type="project" value="UniProtKB-KW"/>
</dbReference>
<comment type="similarity">
    <text evidence="1">Belongs to the heat shock protein 70 family.</text>
</comment>
<evidence type="ECO:0000256" key="3">
    <source>
        <dbReference type="ARBA" id="ARBA00022840"/>
    </source>
</evidence>
<dbReference type="Gene3D" id="3.30.420.40">
    <property type="match status" value="2"/>
</dbReference>
<comment type="caution">
    <text evidence="4">The sequence shown here is derived from an EMBL/GenBank/DDBJ whole genome shotgun (WGS) entry which is preliminary data.</text>
</comment>
<reference evidence="4" key="1">
    <citation type="journal article" date="2021" name="Genome Biol. Evol.">
        <title>A High-Quality Reference Genome for a Parasitic Bivalve with Doubly Uniparental Inheritance (Bivalvia: Unionida).</title>
        <authorList>
            <person name="Smith C.H."/>
        </authorList>
    </citation>
    <scope>NUCLEOTIDE SEQUENCE</scope>
    <source>
        <strain evidence="4">CHS0354</strain>
    </source>
</reference>
<dbReference type="SUPFAM" id="SSF53067">
    <property type="entry name" value="Actin-like ATPase domain"/>
    <property type="match status" value="2"/>
</dbReference>
<name>A0AAE0VSK2_9BIVA</name>
<reference evidence="4" key="2">
    <citation type="journal article" date="2021" name="Genome Biol. Evol.">
        <title>Developing a high-quality reference genome for a parasitic bivalve with doubly uniparental inheritance (Bivalvia: Unionida).</title>
        <authorList>
            <person name="Smith C.H."/>
        </authorList>
    </citation>
    <scope>NUCLEOTIDE SEQUENCE</scope>
    <source>
        <strain evidence="4">CHS0354</strain>
        <tissue evidence="4">Mantle</tissue>
    </source>
</reference>
<dbReference type="EMBL" id="JAEAOA010000342">
    <property type="protein sequence ID" value="KAK3588466.1"/>
    <property type="molecule type" value="Genomic_DNA"/>
</dbReference>
<keyword evidence="3" id="KW-0067">ATP-binding</keyword>
<sequence>MASRERGRESLLVVAIDFGTSYSGYAYQFYNEFVNDPNKIGSPQAWNSGKSNLISLKTPTCLLLNQDKALDECAFGYEAEERYANLCLEQENEKYYFFRRFKMKLQEGEGLTKSSTIEDETGKKMLALDVFALSIKCLKNHLMKMLEKQGTGVGEEDIFWVLTVPAIWNDAAKQFMRKAAILSGIKSDNLEIALEPEVASIFCQHVPVSSISSEGEQIQFAAAPPGTKYMVVDLGGGTADITVHEKLERGKLKEICKASGGPWGGTAVDNAFLQMLISIVGGPLMSRFMKEETYDYLDLFREFEAVKRNFSKRNKNKIVIKLPVTLNELCEEILGSNFKTCLAESVHSDEISLRADKMIIDPKLMDVLFRKATDPIIDHLCGILDKNSENDISLILMIGGFSESPFVQDVIREAFHGKNGRKVVIPKDAGITIVKGAVLFGRMPDTIDTRVLRFTYGVKRNPSFIKGVHPEEKKIVTDRGFQCKDVFDILISVDSNVKTGFSVEKSFCTLYDFQSNAILEVYYIKGKNPNFTTDLGCKLLGKVNVEIPEPSKGERWIDVTFQFGMTELKVCAAERSRNISCTALFKLIE</sequence>
<evidence type="ECO:0000256" key="2">
    <source>
        <dbReference type="ARBA" id="ARBA00022741"/>
    </source>
</evidence>
<dbReference type="GO" id="GO:0140662">
    <property type="term" value="F:ATP-dependent protein folding chaperone"/>
    <property type="evidence" value="ECO:0007669"/>
    <property type="project" value="InterPro"/>
</dbReference>
<dbReference type="PANTHER" id="PTHR14187:SF5">
    <property type="entry name" value="HEAT SHOCK 70 KDA PROTEIN 12A"/>
    <property type="match status" value="1"/>
</dbReference>
<dbReference type="AlphaFoldDB" id="A0AAE0VSK2"/>
<keyword evidence="2" id="KW-0547">Nucleotide-binding</keyword>
<organism evidence="4 5">
    <name type="scientific">Potamilus streckersoni</name>
    <dbReference type="NCBI Taxonomy" id="2493646"/>
    <lineage>
        <taxon>Eukaryota</taxon>
        <taxon>Metazoa</taxon>
        <taxon>Spiralia</taxon>
        <taxon>Lophotrochozoa</taxon>
        <taxon>Mollusca</taxon>
        <taxon>Bivalvia</taxon>
        <taxon>Autobranchia</taxon>
        <taxon>Heteroconchia</taxon>
        <taxon>Palaeoheterodonta</taxon>
        <taxon>Unionida</taxon>
        <taxon>Unionoidea</taxon>
        <taxon>Unionidae</taxon>
        <taxon>Ambleminae</taxon>
        <taxon>Lampsilini</taxon>
        <taxon>Potamilus</taxon>
    </lineage>
</organism>
<dbReference type="Proteomes" id="UP001195483">
    <property type="component" value="Unassembled WGS sequence"/>
</dbReference>
<gene>
    <name evidence="4" type="ORF">CHS0354_004680</name>
</gene>